<dbReference type="GO" id="GO:0047657">
    <property type="term" value="F:alpha-1,3-glucan synthase activity"/>
    <property type="evidence" value="ECO:0007669"/>
    <property type="project" value="TreeGrafter"/>
</dbReference>
<dbReference type="PANTHER" id="PTHR47182">
    <property type="entry name" value="CELL WALL ALPHA-1,3-GLUCAN SYNTHASE AGS1-RELATED"/>
    <property type="match status" value="1"/>
</dbReference>
<gene>
    <name evidence="1" type="ORF">GYMLUDRAFT_242897</name>
</gene>
<dbReference type="Proteomes" id="UP000053593">
    <property type="component" value="Unassembled WGS sequence"/>
</dbReference>
<dbReference type="AlphaFoldDB" id="A0A0D0BEJ6"/>
<accession>A0A0D0BEJ6</accession>
<organism evidence="1 2">
    <name type="scientific">Collybiopsis luxurians FD-317 M1</name>
    <dbReference type="NCBI Taxonomy" id="944289"/>
    <lineage>
        <taxon>Eukaryota</taxon>
        <taxon>Fungi</taxon>
        <taxon>Dikarya</taxon>
        <taxon>Basidiomycota</taxon>
        <taxon>Agaricomycotina</taxon>
        <taxon>Agaricomycetes</taxon>
        <taxon>Agaricomycetidae</taxon>
        <taxon>Agaricales</taxon>
        <taxon>Marasmiineae</taxon>
        <taxon>Omphalotaceae</taxon>
        <taxon>Collybiopsis</taxon>
        <taxon>Collybiopsis luxurians</taxon>
    </lineage>
</organism>
<dbReference type="InterPro" id="IPR058655">
    <property type="entry name" value="Mok11-14/Ags1-like"/>
</dbReference>
<dbReference type="SUPFAM" id="SSF51445">
    <property type="entry name" value="(Trans)glycosidases"/>
    <property type="match status" value="1"/>
</dbReference>
<dbReference type="GO" id="GO:0070600">
    <property type="term" value="P:fungal-type cell wall (1-&gt;3)-alpha-glucan biosynthetic process"/>
    <property type="evidence" value="ECO:0007669"/>
    <property type="project" value="TreeGrafter"/>
</dbReference>
<dbReference type="InterPro" id="IPR017853">
    <property type="entry name" value="GH"/>
</dbReference>
<name>A0A0D0BEJ6_9AGAR</name>
<keyword evidence="1" id="KW-0808">Transferase</keyword>
<proteinExistence type="predicted"/>
<dbReference type="EMBL" id="KN834768">
    <property type="protein sequence ID" value="KIK62215.1"/>
    <property type="molecule type" value="Genomic_DNA"/>
</dbReference>
<sequence>MTRTSYTSTPSTLQHILPIITHRQTPNAFRNDSNILTGGPQQAFILIRRTDSLAMFDKGQKLFIRSSPDVTLRRSGVIEPGRVMYAITMSPQANMFAVDTKRSYIFARTSYHIIPSVNIETILTKSFGFLFESLVSLRMFAQALTPLERRRTSRSISSATLAWGLKTRLEEILDTLRRIRILQSSPKSYHPSLFSTTSMVSPIFPIDDRLTMFNMLNRYFWPHCAAYQSFLAQVKKLLESRNAPESYDAFGVQRLTEDDLLPGAWLKIPILIALGTLKHTALDWEGLGETLPEVVASSIVCCRLLGTGEVMDAFVFVLNSTSSSDRGRTSGIRPSSISVAADPTPFMSQCSPRDPGLNVLYGCAFHYSIYRALTSFLGMDGNLQVVHDTSTDFITVWNEMFVNNDFLNAQTGVMDPRHMFGTSNFDVFRWPSLVNGMLRSALGTFVTSIVMPGLVMYYYGEEQNFYTRQAMPAKQAWKRHGCYQLGCTQYFNMPLSKAFIRCKDNRNTLDHLDPTDPTRRLFIQFNFLCTTYSAPQDGFSLIELGNWTTYRALTSFLGMDRNLQVAYDTSRLSLPPQCRVPRTVAAPYQGRNAGGLFCLQCDQGGLRKKSVGVAGHVNSFPNPDPMDIAALDEKPVKTRGIKVDPKAEVARPELKCQTRLEAPE</sequence>
<protein>
    <submittedName>
        <fullName evidence="1">Glycosyltransferase family 5 protein</fullName>
    </submittedName>
</protein>
<evidence type="ECO:0000313" key="2">
    <source>
        <dbReference type="Proteomes" id="UP000053593"/>
    </source>
</evidence>
<dbReference type="GO" id="GO:0009277">
    <property type="term" value="C:fungal-type cell wall"/>
    <property type="evidence" value="ECO:0007669"/>
    <property type="project" value="TreeGrafter"/>
</dbReference>
<dbReference type="OrthoDB" id="512920at2759"/>
<dbReference type="HOGENOM" id="CLU_413347_0_0_1"/>
<reference evidence="1 2" key="1">
    <citation type="submission" date="2014-04" db="EMBL/GenBank/DDBJ databases">
        <title>Evolutionary Origins and Diversification of the Mycorrhizal Mutualists.</title>
        <authorList>
            <consortium name="DOE Joint Genome Institute"/>
            <consortium name="Mycorrhizal Genomics Consortium"/>
            <person name="Kohler A."/>
            <person name="Kuo A."/>
            <person name="Nagy L.G."/>
            <person name="Floudas D."/>
            <person name="Copeland A."/>
            <person name="Barry K.W."/>
            <person name="Cichocki N."/>
            <person name="Veneault-Fourrey C."/>
            <person name="LaButti K."/>
            <person name="Lindquist E.A."/>
            <person name="Lipzen A."/>
            <person name="Lundell T."/>
            <person name="Morin E."/>
            <person name="Murat C."/>
            <person name="Riley R."/>
            <person name="Ohm R."/>
            <person name="Sun H."/>
            <person name="Tunlid A."/>
            <person name="Henrissat B."/>
            <person name="Grigoriev I.V."/>
            <person name="Hibbett D.S."/>
            <person name="Martin F."/>
        </authorList>
    </citation>
    <scope>NUCLEOTIDE SEQUENCE [LARGE SCALE GENOMIC DNA]</scope>
    <source>
        <strain evidence="1 2">FD-317 M1</strain>
    </source>
</reference>
<evidence type="ECO:0000313" key="1">
    <source>
        <dbReference type="EMBL" id="KIK62215.1"/>
    </source>
</evidence>
<dbReference type="PANTHER" id="PTHR47182:SF3">
    <property type="entry name" value="CELL WALL ALPHA-1,3-GLUCAN SYNTHASE MOK14"/>
    <property type="match status" value="1"/>
</dbReference>
<keyword evidence="2" id="KW-1185">Reference proteome</keyword>